<dbReference type="SUPFAM" id="SSF52821">
    <property type="entry name" value="Rhodanese/Cell cycle control phosphatase"/>
    <property type="match status" value="4"/>
</dbReference>
<evidence type="ECO:0000313" key="3">
    <source>
        <dbReference type="EMBL" id="GEP57010.1"/>
    </source>
</evidence>
<keyword evidence="3" id="KW-0808">Transferase</keyword>
<comment type="caution">
    <text evidence="3">The sequence shown here is derived from an EMBL/GenBank/DDBJ whole genome shotgun (WGS) entry which is preliminary data.</text>
</comment>
<dbReference type="InterPro" id="IPR001763">
    <property type="entry name" value="Rhodanese-like_dom"/>
</dbReference>
<dbReference type="CDD" id="cd01534">
    <property type="entry name" value="4RHOD_Repeat_3"/>
    <property type="match status" value="1"/>
</dbReference>
<dbReference type="Gene3D" id="3.40.250.10">
    <property type="entry name" value="Rhodanese-like domain"/>
    <property type="match status" value="4"/>
</dbReference>
<sequence length="535" mass="57723">MTTVTIAPRDLKQRLRDIIKGNGRELAFLDVREDGQRGMAHPLLSVGLHYSTLEAMVGRLVPRRSTPIVLMDGGDGVSERAAKRLAALGYSEIAVMSGGVEAWKSAGYELFMGHNVVSKSFGEMVEHACHTPSISAEELKAMQDRGDRLVVLDGRTPEEHHRQCLPGGISVPNAELVYRVHDLAPDAETTVVVNCAGRTRSIIGAQALRNARIPNKVVAFRNGTMGWTLAGFTPQLGSTLSYGPVSVSGQAQAQQWAAGMKNRYGVQSVDRKTLDAWRNEANRTTFLFDVRDEREYSDGHVPGALSIAGGQLVQTTDEWMGVRGARVVLTDDTGVRASVTAHWLAQMGWDVYVLEGGIGSGPVERGPLKQPVLGLESIATSQVTPKELKALIDAGDAVVLDAGPGLAYRKTHIPGAIWGCRPQLAKAVAKLGKAKCIVLTSPDAVRAKLASVDLPDLTDARIAVLEGGTDAWVVAGFPTKESPDTPSNEEIIDHLVWVAGRRTGNQAEMKQYLAWEQQLVAQLERDGDLPFRIVA</sequence>
<dbReference type="PROSITE" id="PS50206">
    <property type="entry name" value="RHODANESE_3"/>
    <property type="match status" value="4"/>
</dbReference>
<keyword evidence="1" id="KW-0677">Repeat</keyword>
<dbReference type="OrthoDB" id="9789585at2"/>
<gene>
    <name evidence="3" type="ORF">RSO01_41760</name>
</gene>
<dbReference type="PANTHER" id="PTHR43855">
    <property type="entry name" value="THIOSULFATE SULFURTRANSFERASE"/>
    <property type="match status" value="1"/>
</dbReference>
<dbReference type="InterPro" id="IPR051126">
    <property type="entry name" value="Thiosulfate_sulfurtransferase"/>
</dbReference>
<dbReference type="RefSeq" id="WP_147151388.1">
    <property type="nucleotide sequence ID" value="NZ_BKAJ01000073.1"/>
</dbReference>
<feature type="domain" description="Rhodanese" evidence="2">
    <location>
        <begin position="281"/>
        <end position="364"/>
    </location>
</feature>
<reference evidence="3 4" key="1">
    <citation type="submission" date="2019-07" db="EMBL/GenBank/DDBJ databases">
        <title>Whole genome shotgun sequence of Reyranella soli NBRC 108950.</title>
        <authorList>
            <person name="Hosoyama A."/>
            <person name="Uohara A."/>
            <person name="Ohji S."/>
            <person name="Ichikawa N."/>
        </authorList>
    </citation>
    <scope>NUCLEOTIDE SEQUENCE [LARGE SCALE GENOMIC DNA]</scope>
    <source>
        <strain evidence="3 4">NBRC 108950</strain>
    </source>
</reference>
<dbReference type="Pfam" id="PF00581">
    <property type="entry name" value="Rhodanese"/>
    <property type="match status" value="4"/>
</dbReference>
<accession>A0A512NDH5</accession>
<organism evidence="3 4">
    <name type="scientific">Reyranella soli</name>
    <dbReference type="NCBI Taxonomy" id="1230389"/>
    <lineage>
        <taxon>Bacteria</taxon>
        <taxon>Pseudomonadati</taxon>
        <taxon>Pseudomonadota</taxon>
        <taxon>Alphaproteobacteria</taxon>
        <taxon>Hyphomicrobiales</taxon>
        <taxon>Reyranellaceae</taxon>
        <taxon>Reyranella</taxon>
    </lineage>
</organism>
<dbReference type="InterPro" id="IPR036873">
    <property type="entry name" value="Rhodanese-like_dom_sf"/>
</dbReference>
<feature type="domain" description="Rhodanese" evidence="2">
    <location>
        <begin position="145"/>
        <end position="236"/>
    </location>
</feature>
<proteinExistence type="predicted"/>
<evidence type="ECO:0000256" key="1">
    <source>
        <dbReference type="ARBA" id="ARBA00022737"/>
    </source>
</evidence>
<dbReference type="Proteomes" id="UP000321058">
    <property type="component" value="Unassembled WGS sequence"/>
</dbReference>
<dbReference type="PANTHER" id="PTHR43855:SF1">
    <property type="entry name" value="THIOSULFATE SULFURTRANSFERASE"/>
    <property type="match status" value="1"/>
</dbReference>
<dbReference type="SMART" id="SM00450">
    <property type="entry name" value="RHOD"/>
    <property type="match status" value="4"/>
</dbReference>
<protein>
    <submittedName>
        <fullName evidence="3">Transferase</fullName>
    </submittedName>
</protein>
<name>A0A512NDH5_9HYPH</name>
<dbReference type="InterPro" id="IPR001307">
    <property type="entry name" value="Thiosulphate_STrfase_CS"/>
</dbReference>
<feature type="domain" description="Rhodanese" evidence="2">
    <location>
        <begin position="393"/>
        <end position="481"/>
    </location>
</feature>
<dbReference type="GO" id="GO:0004792">
    <property type="term" value="F:thiosulfate-cyanide sulfurtransferase activity"/>
    <property type="evidence" value="ECO:0007669"/>
    <property type="project" value="InterPro"/>
</dbReference>
<dbReference type="EMBL" id="BKAJ01000073">
    <property type="protein sequence ID" value="GEP57010.1"/>
    <property type="molecule type" value="Genomic_DNA"/>
</dbReference>
<feature type="domain" description="Rhodanese" evidence="2">
    <location>
        <begin position="22"/>
        <end position="112"/>
    </location>
</feature>
<evidence type="ECO:0000259" key="2">
    <source>
        <dbReference type="PROSITE" id="PS50206"/>
    </source>
</evidence>
<evidence type="ECO:0000313" key="4">
    <source>
        <dbReference type="Proteomes" id="UP000321058"/>
    </source>
</evidence>
<keyword evidence="4" id="KW-1185">Reference proteome</keyword>
<dbReference type="PROSITE" id="PS00380">
    <property type="entry name" value="RHODANESE_1"/>
    <property type="match status" value="1"/>
</dbReference>
<dbReference type="AlphaFoldDB" id="A0A512NDH5"/>